<gene>
    <name evidence="2" type="ORF">N7G274_006110</name>
</gene>
<dbReference type="PANTHER" id="PTHR28218">
    <property type="entry name" value="VPS4-ASSOCIATED PROTEIN 1"/>
    <property type="match status" value="1"/>
</dbReference>
<organism evidence="2 3">
    <name type="scientific">Stereocaulon virgatum</name>
    <dbReference type="NCBI Taxonomy" id="373712"/>
    <lineage>
        <taxon>Eukaryota</taxon>
        <taxon>Fungi</taxon>
        <taxon>Dikarya</taxon>
        <taxon>Ascomycota</taxon>
        <taxon>Pezizomycotina</taxon>
        <taxon>Lecanoromycetes</taxon>
        <taxon>OSLEUM clade</taxon>
        <taxon>Lecanoromycetidae</taxon>
        <taxon>Lecanorales</taxon>
        <taxon>Lecanorineae</taxon>
        <taxon>Stereocaulaceae</taxon>
        <taxon>Stereocaulon</taxon>
    </lineage>
</organism>
<feature type="region of interest" description="Disordered" evidence="1">
    <location>
        <begin position="85"/>
        <end position="137"/>
    </location>
</feature>
<dbReference type="InterPro" id="IPR013640">
    <property type="entry name" value="Vfa1"/>
</dbReference>
<feature type="compositionally biased region" description="Basic and acidic residues" evidence="1">
    <location>
        <begin position="166"/>
        <end position="177"/>
    </location>
</feature>
<accession>A0ABR4A8C7</accession>
<feature type="compositionally biased region" description="Basic and acidic residues" evidence="1">
    <location>
        <begin position="120"/>
        <end position="131"/>
    </location>
</feature>
<evidence type="ECO:0000256" key="1">
    <source>
        <dbReference type="SAM" id="MobiDB-lite"/>
    </source>
</evidence>
<evidence type="ECO:0008006" key="4">
    <source>
        <dbReference type="Google" id="ProtNLM"/>
    </source>
</evidence>
<feature type="compositionally biased region" description="Basic and acidic residues" evidence="1">
    <location>
        <begin position="97"/>
        <end position="112"/>
    </location>
</feature>
<proteinExistence type="predicted"/>
<dbReference type="Proteomes" id="UP001590950">
    <property type="component" value="Unassembled WGS sequence"/>
</dbReference>
<feature type="region of interest" description="Disordered" evidence="1">
    <location>
        <begin position="166"/>
        <end position="191"/>
    </location>
</feature>
<dbReference type="EMBL" id="JBEFKJ010000018">
    <property type="protein sequence ID" value="KAL2041166.1"/>
    <property type="molecule type" value="Genomic_DNA"/>
</dbReference>
<evidence type="ECO:0000313" key="3">
    <source>
        <dbReference type="Proteomes" id="UP001590950"/>
    </source>
</evidence>
<name>A0ABR4A8C7_9LECA</name>
<evidence type="ECO:0000313" key="2">
    <source>
        <dbReference type="EMBL" id="KAL2041166.1"/>
    </source>
</evidence>
<reference evidence="2 3" key="1">
    <citation type="submission" date="2024-09" db="EMBL/GenBank/DDBJ databases">
        <title>Rethinking Asexuality: The Enigmatic Case of Functional Sexual Genes in Lepraria (Stereocaulaceae).</title>
        <authorList>
            <person name="Doellman M."/>
            <person name="Sun Y."/>
            <person name="Barcenas-Pena A."/>
            <person name="Lumbsch H.T."/>
            <person name="Grewe F."/>
        </authorList>
    </citation>
    <scope>NUCLEOTIDE SEQUENCE [LARGE SCALE GENOMIC DNA]</scope>
    <source>
        <strain evidence="2 3">Mercado 3170</strain>
    </source>
</reference>
<comment type="caution">
    <text evidence="2">The sequence shown here is derived from an EMBL/GenBank/DDBJ whole genome shotgun (WGS) entry which is preliminary data.</text>
</comment>
<dbReference type="Pfam" id="PF08432">
    <property type="entry name" value="Vfa1"/>
    <property type="match status" value="1"/>
</dbReference>
<dbReference type="PANTHER" id="PTHR28218:SF1">
    <property type="entry name" value="VPS4-ASSOCIATED PROTEIN 1"/>
    <property type="match status" value="1"/>
</dbReference>
<protein>
    <recommendedName>
        <fullName evidence="4">DUF1742-domain-containing protein</fullName>
    </recommendedName>
</protein>
<sequence length="191" mass="21929">MAALVNVWHLRKVAEASAKSCDICYKPTTSVLITPDNKDYFYVCAGHLKDRGFATPIIDEAEAAAKKKREAMDREIELIKQEYEEKMKKKQKNKDKKAKDAEKGKEKVKEDEGRDDGDDDKAKKEKDDKIKAIINRESPSVADDIPRIYALQKIFYQKRLDRKRNAELAKRNQERMKNPTLFPSVPTGNIG</sequence>
<keyword evidence="3" id="KW-1185">Reference proteome</keyword>